<dbReference type="AlphaFoldDB" id="A0A7W4K985"/>
<feature type="compositionally biased region" description="Low complexity" evidence="1">
    <location>
        <begin position="158"/>
        <end position="188"/>
    </location>
</feature>
<keyword evidence="4" id="KW-1185">Reference proteome</keyword>
<feature type="chain" id="PRO_5031163865" evidence="2">
    <location>
        <begin position="24"/>
        <end position="295"/>
    </location>
</feature>
<evidence type="ECO:0000313" key="4">
    <source>
        <dbReference type="Proteomes" id="UP000578030"/>
    </source>
</evidence>
<dbReference type="Pfam" id="PF09923">
    <property type="entry name" value="DUF2155"/>
    <property type="match status" value="1"/>
</dbReference>
<dbReference type="Proteomes" id="UP000578030">
    <property type="component" value="Unassembled WGS sequence"/>
</dbReference>
<reference evidence="3 4" key="1">
    <citation type="submission" date="2020-04" db="EMBL/GenBank/DDBJ databases">
        <title>Description of novel Gluconacetobacter.</title>
        <authorList>
            <person name="Sombolestani A."/>
        </authorList>
    </citation>
    <scope>NUCLEOTIDE SEQUENCE [LARGE SCALE GENOMIC DNA]</scope>
    <source>
        <strain evidence="3 4">LMG 27802</strain>
    </source>
</reference>
<organism evidence="3 4">
    <name type="scientific">Gluconacetobacter tumulisoli</name>
    <dbReference type="NCBI Taxonomy" id="1286189"/>
    <lineage>
        <taxon>Bacteria</taxon>
        <taxon>Pseudomonadati</taxon>
        <taxon>Pseudomonadota</taxon>
        <taxon>Alphaproteobacteria</taxon>
        <taxon>Acetobacterales</taxon>
        <taxon>Acetobacteraceae</taxon>
        <taxon>Gluconacetobacter</taxon>
    </lineage>
</organism>
<protein>
    <submittedName>
        <fullName evidence="3">DUF2155 domain-containing protein</fullName>
    </submittedName>
</protein>
<feature type="compositionally biased region" description="Pro residues" evidence="1">
    <location>
        <begin position="189"/>
        <end position="219"/>
    </location>
</feature>
<accession>A0A7W4K985</accession>
<keyword evidence="2" id="KW-0732">Signal</keyword>
<feature type="compositionally biased region" description="Low complexity" evidence="1">
    <location>
        <begin position="261"/>
        <end position="277"/>
    </location>
</feature>
<evidence type="ECO:0000256" key="1">
    <source>
        <dbReference type="SAM" id="MobiDB-lite"/>
    </source>
</evidence>
<gene>
    <name evidence="3" type="ORF">HLH28_14135</name>
</gene>
<dbReference type="InterPro" id="IPR019225">
    <property type="entry name" value="DUF2155"/>
</dbReference>
<feature type="compositionally biased region" description="Polar residues" evidence="1">
    <location>
        <begin position="280"/>
        <end position="295"/>
    </location>
</feature>
<comment type="caution">
    <text evidence="3">The sequence shown here is derived from an EMBL/GenBank/DDBJ whole genome shotgun (WGS) entry which is preliminary data.</text>
</comment>
<feature type="region of interest" description="Disordered" evidence="1">
    <location>
        <begin position="143"/>
        <end position="295"/>
    </location>
</feature>
<feature type="compositionally biased region" description="Pro residues" evidence="1">
    <location>
        <begin position="251"/>
        <end position="260"/>
    </location>
</feature>
<evidence type="ECO:0000313" key="3">
    <source>
        <dbReference type="EMBL" id="MBB2202694.1"/>
    </source>
</evidence>
<proteinExistence type="predicted"/>
<dbReference type="EMBL" id="JABEQM010000012">
    <property type="protein sequence ID" value="MBB2202694.1"/>
    <property type="molecule type" value="Genomic_DNA"/>
</dbReference>
<evidence type="ECO:0000256" key="2">
    <source>
        <dbReference type="SAM" id="SignalP"/>
    </source>
</evidence>
<name>A0A7W4K985_9PROT</name>
<sequence length="295" mass="29260">MRRAVLSLSAILPVGLPLSPARAAEIVTPPPAYPADTWQGRSVATLRVLDRLDSHVQILTVPVGQDATFKALSIHVGACRDRPPTLVPDSAGWLSVRDTHVGGAGFNGWMLSGEPFLGVFENPLYDVRMLGCAGDTVAPVPPPLTLPGAADGTGAAVPGTSGPETTPAGTGPTPSTVPAAGSTTGTPIPVSPSPVPTSPVPPSPTPLMPPPSVPLPASPPVASGGVAGQHVPLPPPVPTMTDGGGAAPLSLLPPPLPAPVPSAGQAPGAVPASVPPGQSRPDQAQPGQPQSLLPP</sequence>
<feature type="signal peptide" evidence="2">
    <location>
        <begin position="1"/>
        <end position="23"/>
    </location>
</feature>